<feature type="transmembrane region" description="Helical" evidence="1">
    <location>
        <begin position="141"/>
        <end position="161"/>
    </location>
</feature>
<dbReference type="AlphaFoldDB" id="A0A1S1PGB2"/>
<feature type="chain" id="PRO_5038676521" description="EamA domain-containing protein" evidence="2">
    <location>
        <begin position="20"/>
        <end position="295"/>
    </location>
</feature>
<comment type="caution">
    <text evidence="3">The sequence shown here is derived from an EMBL/GenBank/DDBJ whole genome shotgun (WGS) entry which is preliminary data.</text>
</comment>
<feature type="transmembrane region" description="Helical" evidence="1">
    <location>
        <begin position="168"/>
        <end position="186"/>
    </location>
</feature>
<keyword evidence="4" id="KW-1185">Reference proteome</keyword>
<dbReference type="EMBL" id="MAXA01000268">
    <property type="protein sequence ID" value="OHV20316.1"/>
    <property type="molecule type" value="Genomic_DNA"/>
</dbReference>
<keyword evidence="1" id="KW-0472">Membrane</keyword>
<evidence type="ECO:0000256" key="2">
    <source>
        <dbReference type="SAM" id="SignalP"/>
    </source>
</evidence>
<accession>A0A1S1PGB2</accession>
<sequence>MPAVVPVSLLASFLFASSAALQQRAAGRSSFAKRVDSAHAVPGVGLLAELVQDRLWVLGWTANISGFCVQAAALHLGSVAEVQPLMVCQLLFALPLGLIGTGRRMSATAWWGAAGICAGLAALLSARGDLPAAGGVDRPRLLLTIGAMVLVAGVLTMVSLGRSPTARAVLFGVAAGMVYALTAVLMKESADRLVTDGFVATAADWCGFGLAAATLSSLLLGQAAYASGPLAPALTAMNITNPMISCLLAVLLYAAPVPSTAFQLLGVTVGAGLIVTGVVLLARTPTLPRPSSQLP</sequence>
<dbReference type="PANTHER" id="PTHR40761">
    <property type="entry name" value="CONSERVED INTEGRAL MEMBRANE ALANINE VALINE AND LEUCINE RICH PROTEIN-RELATED"/>
    <property type="match status" value="1"/>
</dbReference>
<evidence type="ECO:0000313" key="3">
    <source>
        <dbReference type="EMBL" id="OHV20316.1"/>
    </source>
</evidence>
<name>A0A1S1PGB2_9ACTN</name>
<feature type="transmembrane region" description="Helical" evidence="1">
    <location>
        <begin position="233"/>
        <end position="255"/>
    </location>
</feature>
<dbReference type="Proteomes" id="UP000179769">
    <property type="component" value="Unassembled WGS sequence"/>
</dbReference>
<proteinExistence type="predicted"/>
<keyword evidence="1" id="KW-1133">Transmembrane helix</keyword>
<keyword evidence="2" id="KW-0732">Signal</keyword>
<keyword evidence="1" id="KW-0812">Transmembrane</keyword>
<protein>
    <recommendedName>
        <fullName evidence="5">EamA domain-containing protein</fullName>
    </recommendedName>
</protein>
<dbReference type="PANTHER" id="PTHR40761:SF1">
    <property type="entry name" value="CONSERVED INTEGRAL MEMBRANE ALANINE VALINE AND LEUCINE RICH PROTEIN-RELATED"/>
    <property type="match status" value="1"/>
</dbReference>
<gene>
    <name evidence="3" type="ORF">BBK14_08245</name>
</gene>
<dbReference type="OrthoDB" id="4571836at2"/>
<evidence type="ECO:0000256" key="1">
    <source>
        <dbReference type="SAM" id="Phobius"/>
    </source>
</evidence>
<feature type="signal peptide" evidence="2">
    <location>
        <begin position="1"/>
        <end position="19"/>
    </location>
</feature>
<feature type="transmembrane region" description="Helical" evidence="1">
    <location>
        <begin position="108"/>
        <end position="126"/>
    </location>
</feature>
<feature type="transmembrane region" description="Helical" evidence="1">
    <location>
        <begin position="198"/>
        <end position="221"/>
    </location>
</feature>
<evidence type="ECO:0000313" key="4">
    <source>
        <dbReference type="Proteomes" id="UP000179769"/>
    </source>
</evidence>
<feature type="transmembrane region" description="Helical" evidence="1">
    <location>
        <begin position="261"/>
        <end position="282"/>
    </location>
</feature>
<evidence type="ECO:0008006" key="5">
    <source>
        <dbReference type="Google" id="ProtNLM"/>
    </source>
</evidence>
<reference evidence="4" key="1">
    <citation type="submission" date="2016-07" db="EMBL/GenBank/DDBJ databases">
        <title>Frankia sp. NRRL B-16219 Genome sequencing.</title>
        <authorList>
            <person name="Ghodhbane-Gtari F."/>
            <person name="Swanson E."/>
            <person name="Gueddou A."/>
            <person name="Louati M."/>
            <person name="Nouioui I."/>
            <person name="Hezbri K."/>
            <person name="Abebe-Akele F."/>
            <person name="Simpson S."/>
            <person name="Morris K."/>
            <person name="Thomas K."/>
            <person name="Gtari M."/>
            <person name="Tisa L.S."/>
        </authorList>
    </citation>
    <scope>NUCLEOTIDE SEQUENCE [LARGE SCALE GENOMIC DNA]</scope>
    <source>
        <strain evidence="4">NRRL B-16219</strain>
    </source>
</reference>
<dbReference type="RefSeq" id="WP_071066823.1">
    <property type="nucleotide sequence ID" value="NZ_MAXA01000268.1"/>
</dbReference>
<organism evidence="3 4">
    <name type="scientific">Parafrankia soli</name>
    <dbReference type="NCBI Taxonomy" id="2599596"/>
    <lineage>
        <taxon>Bacteria</taxon>
        <taxon>Bacillati</taxon>
        <taxon>Actinomycetota</taxon>
        <taxon>Actinomycetes</taxon>
        <taxon>Frankiales</taxon>
        <taxon>Frankiaceae</taxon>
        <taxon>Parafrankia</taxon>
    </lineage>
</organism>
<dbReference type="NCBIfam" id="NF038012">
    <property type="entry name" value="DMT_1"/>
    <property type="match status" value="1"/>
</dbReference>